<feature type="signal peptide" evidence="1">
    <location>
        <begin position="1"/>
        <end position="34"/>
    </location>
</feature>
<keyword evidence="1" id="KW-0732">Signal</keyword>
<gene>
    <name evidence="2" type="ORF">R2363_01365</name>
</gene>
<proteinExistence type="predicted"/>
<dbReference type="RefSeq" id="WP_319007436.1">
    <property type="nucleotide sequence ID" value="NZ_JAWJZF010000160.1"/>
</dbReference>
<dbReference type="PANTHER" id="PTHR44103:SF1">
    <property type="entry name" value="PROPROTEIN CONVERTASE P"/>
    <property type="match status" value="1"/>
</dbReference>
<evidence type="ECO:0000313" key="2">
    <source>
        <dbReference type="EMBL" id="MDX2290841.1"/>
    </source>
</evidence>
<dbReference type="Proteomes" id="UP001278571">
    <property type="component" value="Unassembled WGS sequence"/>
</dbReference>
<sequence>MKQHHRTPRRLATAVAVTLAVTAGGLAATPAAVASPPAAVGATAEAESAPAVIDPTSALRGWGSSGFLSRVGYESEGLDYRWTRYADGVSTTLPATATPYVGAVGGDVVVRQDGTAYHLYDMAAGGEPVAVDTAFLGPSAKLERLVGRTLVMRTEDSLRRHTLHVVSTAEGGQAAGRAITGFPADTRIDFTRPAVPGLLVVRYTGTVNGVSGKRLAVVDLAEAKVVDDRSVPAVHTASNVSASATHVAWVERIAGGVSVVVTARRGSTATVRHTVAAQEKGLSVSLVGGWVLYGVTGGYTAEGPNPLHPLRAVPVTGGTPVTLLDSTTTYYGGGTELLVQGGTSAHGEGVYRFVPGADGGPVVTPVALTGLRTTLGVVAQSVPTTADFSAPGSSAHFDWRFGRGRAWVDFRITHSASGRTWTESRPVDDDRIASPVFGHIGFDWNGLFEDQISAPTGTYTWTMTATPTNGVGGVLKKSGTFEVTNKPVQHDYSGSAFPDLLTRNRDGQLVSYDTRQILFEPHAWLPWTGTNRGGGWSVYDRILATGNLDAGPASDLVARDRSGVLWFYANKGTALARRTPIGGGWNTYDKLAAGSDLTGDGRPDLVATDRSGVLWLYKATGDGTKPFAPRKRIGGGWGTYDTITAPGNLGGAKAGDLLARDRSGVLWLYLGKGDGTFAPRVRVGGGWDRMYHLIPIGDFGRDGRPDFLAVTLDRAGRTVFLRYKGTGDWRAPFEGAVTTPVDWDAARSDLLF</sequence>
<protein>
    <submittedName>
        <fullName evidence="2">VCBS repeat-containing protein</fullName>
    </submittedName>
</protein>
<dbReference type="SUPFAM" id="SSF69318">
    <property type="entry name" value="Integrin alpha N-terminal domain"/>
    <property type="match status" value="1"/>
</dbReference>
<organism evidence="2 3">
    <name type="scientific">Streptomyces roseolus</name>
    <dbReference type="NCBI Taxonomy" id="67358"/>
    <lineage>
        <taxon>Bacteria</taxon>
        <taxon>Bacillati</taxon>
        <taxon>Actinomycetota</taxon>
        <taxon>Actinomycetes</taxon>
        <taxon>Kitasatosporales</taxon>
        <taxon>Streptomycetaceae</taxon>
        <taxon>Streptomyces</taxon>
    </lineage>
</organism>
<feature type="chain" id="PRO_5047415833" evidence="1">
    <location>
        <begin position="35"/>
        <end position="752"/>
    </location>
</feature>
<name>A0ABU4JZB6_9ACTN</name>
<evidence type="ECO:0000256" key="1">
    <source>
        <dbReference type="SAM" id="SignalP"/>
    </source>
</evidence>
<dbReference type="EMBL" id="JAWJZF010000160">
    <property type="protein sequence ID" value="MDX2290841.1"/>
    <property type="molecule type" value="Genomic_DNA"/>
</dbReference>
<dbReference type="InterPro" id="IPR028994">
    <property type="entry name" value="Integrin_alpha_N"/>
</dbReference>
<accession>A0ABU4JZB6</accession>
<keyword evidence="3" id="KW-1185">Reference proteome</keyword>
<evidence type="ECO:0000313" key="3">
    <source>
        <dbReference type="Proteomes" id="UP001278571"/>
    </source>
</evidence>
<comment type="caution">
    <text evidence="2">The sequence shown here is derived from an EMBL/GenBank/DDBJ whole genome shotgun (WGS) entry which is preliminary data.</text>
</comment>
<dbReference type="PANTHER" id="PTHR44103">
    <property type="entry name" value="PROPROTEIN CONVERTASE P"/>
    <property type="match status" value="1"/>
</dbReference>
<reference evidence="2 3" key="1">
    <citation type="submission" date="2023-10" db="EMBL/GenBank/DDBJ databases">
        <authorList>
            <person name="Wang X.X."/>
        </authorList>
    </citation>
    <scope>NUCLEOTIDE SEQUENCE [LARGE SCALE GENOMIC DNA]</scope>
    <source>
        <strain evidence="2 3">NBRC 12816</strain>
    </source>
</reference>